<accession>A0ACC2E547</accession>
<reference evidence="2" key="1">
    <citation type="journal article" date="2024" name="Proc. Natl. Acad. Sci. U.S.A.">
        <title>Extraordinary preservation of gene collinearity over three hundred million years revealed in homosporous lycophytes.</title>
        <authorList>
            <person name="Li C."/>
            <person name="Wickell D."/>
            <person name="Kuo L.Y."/>
            <person name="Chen X."/>
            <person name="Nie B."/>
            <person name="Liao X."/>
            <person name="Peng D."/>
            <person name="Ji J."/>
            <person name="Jenkins J."/>
            <person name="Williams M."/>
            <person name="Shu S."/>
            <person name="Plott C."/>
            <person name="Barry K."/>
            <person name="Rajasekar S."/>
            <person name="Grimwood J."/>
            <person name="Han X."/>
            <person name="Sun S."/>
            <person name="Hou Z."/>
            <person name="He W."/>
            <person name="Dai G."/>
            <person name="Sun C."/>
            <person name="Schmutz J."/>
            <person name="Leebens-Mack J.H."/>
            <person name="Li F.W."/>
            <person name="Wang L."/>
        </authorList>
    </citation>
    <scope>NUCLEOTIDE SEQUENCE [LARGE SCALE GENOMIC DNA]</scope>
    <source>
        <strain evidence="2">cv. PW_Plant_1</strain>
    </source>
</reference>
<comment type="caution">
    <text evidence="1">The sequence shown here is derived from an EMBL/GenBank/DDBJ whole genome shotgun (WGS) entry which is preliminary data.</text>
</comment>
<evidence type="ECO:0000313" key="1">
    <source>
        <dbReference type="EMBL" id="KAJ7561641.1"/>
    </source>
</evidence>
<name>A0ACC2E547_DIPCM</name>
<dbReference type="Proteomes" id="UP001162992">
    <property type="component" value="Chromosome 3"/>
</dbReference>
<protein>
    <submittedName>
        <fullName evidence="1">Uncharacterized protein</fullName>
    </submittedName>
</protein>
<proteinExistence type="predicted"/>
<gene>
    <name evidence="1" type="ORF">O6H91_03G036000</name>
</gene>
<organism evidence="1 2">
    <name type="scientific">Diphasiastrum complanatum</name>
    <name type="common">Issler's clubmoss</name>
    <name type="synonym">Lycopodium complanatum</name>
    <dbReference type="NCBI Taxonomy" id="34168"/>
    <lineage>
        <taxon>Eukaryota</taxon>
        <taxon>Viridiplantae</taxon>
        <taxon>Streptophyta</taxon>
        <taxon>Embryophyta</taxon>
        <taxon>Tracheophyta</taxon>
        <taxon>Lycopodiopsida</taxon>
        <taxon>Lycopodiales</taxon>
        <taxon>Lycopodiaceae</taxon>
        <taxon>Lycopodioideae</taxon>
        <taxon>Diphasiastrum</taxon>
    </lineage>
</organism>
<sequence>MDETEVGEDDLVAANLQQLDTSEAGPEANSITHGESSVDEGIVDCASVISCMNERSLEGNNESSRGLILHSEGSDHREREVAYLDDDCIVDEPQVSRTTKEFFEDEIVDISPSGFPLSVLRKIPQKNQAAAFHVKQMYVFDNTFTVLPPSISHFKGLQSLKLFSNEVRLLPKEVGYLTNLQQLHVKICPPSLENFLPLSKISGLKTLELHQTPQRPSALTLPVELLELQALTRLSICHFSISSLPPEIGTLKNLEALDLSFNKLKALPKEVIGLRHLKSLRVASNRLSELPFELSYHSNLESIDVAYNRITSLMSLNLVSMTSLRTLNVQFNRLEAIGEIPKHLKCSLQGNEQLHLGSPETKQCRCGKKVQYNEMRPLSPQKEISLQGDLSSSISSSTRIPLVKGNTYVKSRPACKRQDNQQQKARQDRLNSSRNTKSDDAVMSILVGEEATLVKKAANLVAIDMNIEGSHQDVLASCNCHTNLEREGGKLVPHTNCPHFKELEREESRMTSHRDTENDEIQKKCEELQESDCKDNDRAGSKNKQLVCVKQTGHVGVASKDSSSSFVIKEPCREVATQIEHSYYDHELLLSGKSEDQWKDGKVDKNHSQEQIECTYIKLARNRSGKIDVNPKPSKRRKSLDTFSDVSYKYCKESFCGFQDKLSDGFYDAGRDRPFLPLDVLEEEQLSFNYREVILVDRERDEDLDAIAMSAKQLLEACSEKRSVNDVLEEQRGVKFQNVSLLALYVSDCFGGSDKTFNVTRMRRATLGGTAGSPFVCSCSMDDNASVADNQSEASASLAGVLPSLQMLCDGAVRYLKLKRGSNVLPIGSLPYGVCRHRAILLKYLCDRSDPIIPCELIRGYLDYTPHAWNVALVLSEGTTVRMLVDACRPLDIRSENDPEYFCRYIPFKRIRLPKLTSECVLSSTSSCQILSPRFLEEIGRGASGAVVRRCTFGSLVAAAKVRQLADVEVSGGLEKCFERRRWLSELQMLSSVGEHPCIVKFYGHELSLSRLSSDKEQVPLLKIYMEYIAGGSLEALFKVLAKEGQRHMPMPLALHVARSIASALVWLHSRGIMHRDVKSSNVLVDFEPESSASSSVVKLCDFDSAIHVCSSSLHSCYLAHHGLPLTDVCVGTPRWLAPEVLNAMYSKHPYGLEADMWSFGCLLVELLTLSVPYAGLSDTEVHNCIQRGERPKLSPELNGSSVKPGTHELLSKSDSEMLRVLVEIYEHCTEATPSRRPTATQAFSMLSAVIALKSDAKLEPAFVSLQAPEKPEPSNEKVVLSEQSVEKRHCSLPSSENLSVFEKENSTGSHICPPCGSVGNKDVTSTASTSH</sequence>
<dbReference type="EMBL" id="CM055094">
    <property type="protein sequence ID" value="KAJ7561641.1"/>
    <property type="molecule type" value="Genomic_DNA"/>
</dbReference>
<keyword evidence="2" id="KW-1185">Reference proteome</keyword>
<evidence type="ECO:0000313" key="2">
    <source>
        <dbReference type="Proteomes" id="UP001162992"/>
    </source>
</evidence>